<evidence type="ECO:0000313" key="5">
    <source>
        <dbReference type="Proteomes" id="UP000283700"/>
    </source>
</evidence>
<dbReference type="EMBL" id="QSOE01000115">
    <property type="protein sequence ID" value="RGI81241.1"/>
    <property type="molecule type" value="Genomic_DNA"/>
</dbReference>
<evidence type="ECO:0000313" key="2">
    <source>
        <dbReference type="EMBL" id="RGI81241.1"/>
    </source>
</evidence>
<reference evidence="4 5" key="1">
    <citation type="submission" date="2018-08" db="EMBL/GenBank/DDBJ databases">
        <title>A genome reference for cultivated species of the human gut microbiota.</title>
        <authorList>
            <person name="Zou Y."/>
            <person name="Xue W."/>
            <person name="Luo G."/>
        </authorList>
    </citation>
    <scope>NUCLEOTIDE SEQUENCE [LARGE SCALE GENOMIC DNA]</scope>
    <source>
        <strain evidence="3 5">AF31-17AC</strain>
        <strain evidence="2 4">TM10-1AC</strain>
    </source>
</reference>
<keyword evidence="1" id="KW-0812">Transmembrane</keyword>
<organism evidence="2 4">
    <name type="scientific">Anaerobutyricum hallii</name>
    <dbReference type="NCBI Taxonomy" id="39488"/>
    <lineage>
        <taxon>Bacteria</taxon>
        <taxon>Bacillati</taxon>
        <taxon>Bacillota</taxon>
        <taxon>Clostridia</taxon>
        <taxon>Lachnospirales</taxon>
        <taxon>Lachnospiraceae</taxon>
        <taxon>Anaerobutyricum</taxon>
    </lineage>
</organism>
<dbReference type="RefSeq" id="WP_117983403.1">
    <property type="nucleotide sequence ID" value="NZ_QRQO01000006.1"/>
</dbReference>
<name>A0A374NBI8_9FIRM</name>
<sequence>MTHKKFYSDLKRIIDITKKVICTVGVYLVITLWLAGLLTTYYYVFMHNQFQSLGEYFETGVNAGSLLMVCFCMTLILYYCVKKLRLIDRNPIFLNKTHIVAAYIMIVMLGFVNFNYSTIVDKGYTQVENLKEKVDIYQKQVKCTHPSAWAGYITPGNSVKDPNKTAIKKGNKWVSKDILSLCKVKDNEYKKICYKCGKTLESGTAVKIKGLGKTYELSNGCIFSYGPYIDSKKMEKCTSHVYGKYRTYMGLKKHIIRKCKLCGHKEEKE</sequence>
<comment type="caution">
    <text evidence="2">The sequence shown here is derived from an EMBL/GenBank/DDBJ whole genome shotgun (WGS) entry which is preliminary data.</text>
</comment>
<feature type="transmembrane region" description="Helical" evidence="1">
    <location>
        <begin position="20"/>
        <end position="43"/>
    </location>
</feature>
<protein>
    <submittedName>
        <fullName evidence="2">Uncharacterized protein</fullName>
    </submittedName>
</protein>
<evidence type="ECO:0000313" key="4">
    <source>
        <dbReference type="Proteomes" id="UP000262524"/>
    </source>
</evidence>
<dbReference type="Proteomes" id="UP000283700">
    <property type="component" value="Unassembled WGS sequence"/>
</dbReference>
<dbReference type="AlphaFoldDB" id="A0A374NBI8"/>
<accession>A0A374NBI8</accession>
<evidence type="ECO:0000256" key="1">
    <source>
        <dbReference type="SAM" id="Phobius"/>
    </source>
</evidence>
<dbReference type="EMBL" id="QRQO01000006">
    <property type="protein sequence ID" value="RHN16173.1"/>
    <property type="molecule type" value="Genomic_DNA"/>
</dbReference>
<keyword evidence="1" id="KW-1133">Transmembrane helix</keyword>
<proteinExistence type="predicted"/>
<dbReference type="Proteomes" id="UP000262524">
    <property type="component" value="Unassembled WGS sequence"/>
</dbReference>
<feature type="transmembrane region" description="Helical" evidence="1">
    <location>
        <begin position="63"/>
        <end position="81"/>
    </location>
</feature>
<keyword evidence="1" id="KW-0472">Membrane</keyword>
<evidence type="ECO:0000313" key="3">
    <source>
        <dbReference type="EMBL" id="RHN16173.1"/>
    </source>
</evidence>
<gene>
    <name evidence="3" type="ORF">DWZ29_03450</name>
    <name evidence="2" type="ORF">DXD91_12930</name>
</gene>
<feature type="transmembrane region" description="Helical" evidence="1">
    <location>
        <begin position="93"/>
        <end position="112"/>
    </location>
</feature>